<proteinExistence type="predicted"/>
<reference evidence="4" key="1">
    <citation type="journal article" date="2015" name="Genome Announc.">
        <title>Draft whole-genome sequence of the biocontrol agent Trichoderma harzianum T6776.</title>
        <authorList>
            <person name="Baroncelli R."/>
            <person name="Piaggeschi G."/>
            <person name="Fiorini L."/>
            <person name="Bertolini E."/>
            <person name="Zapparata A."/>
            <person name="Pe M.E."/>
            <person name="Sarrocco S."/>
            <person name="Vannacci G."/>
        </authorList>
    </citation>
    <scope>NUCLEOTIDE SEQUENCE [LARGE SCALE GENOMIC DNA]</scope>
    <source>
        <strain evidence="4">T6776</strain>
    </source>
</reference>
<dbReference type="SMART" id="SM00731">
    <property type="entry name" value="SprT"/>
    <property type="match status" value="1"/>
</dbReference>
<dbReference type="PANTHER" id="PTHR23099:SF0">
    <property type="entry name" value="GERM CELL NUCLEAR ACIDIC PROTEIN"/>
    <property type="match status" value="1"/>
</dbReference>
<dbReference type="OrthoDB" id="20772at2759"/>
<dbReference type="GO" id="GO:0005634">
    <property type="term" value="C:nucleus"/>
    <property type="evidence" value="ECO:0007669"/>
    <property type="project" value="TreeGrafter"/>
</dbReference>
<dbReference type="GO" id="GO:0006950">
    <property type="term" value="P:response to stress"/>
    <property type="evidence" value="ECO:0007669"/>
    <property type="project" value="UniProtKB-ARBA"/>
</dbReference>
<feature type="compositionally biased region" description="Polar residues" evidence="1">
    <location>
        <begin position="165"/>
        <end position="227"/>
    </location>
</feature>
<protein>
    <recommendedName>
        <fullName evidence="2">SprT-like domain-containing protein</fullName>
    </recommendedName>
</protein>
<organism evidence="3 4">
    <name type="scientific">Trichoderma harzianum</name>
    <name type="common">Hypocrea lixii</name>
    <dbReference type="NCBI Taxonomy" id="5544"/>
    <lineage>
        <taxon>Eukaryota</taxon>
        <taxon>Fungi</taxon>
        <taxon>Dikarya</taxon>
        <taxon>Ascomycota</taxon>
        <taxon>Pezizomycotina</taxon>
        <taxon>Sordariomycetes</taxon>
        <taxon>Hypocreomycetidae</taxon>
        <taxon>Hypocreales</taxon>
        <taxon>Hypocreaceae</taxon>
        <taxon>Trichoderma</taxon>
    </lineage>
</organism>
<feature type="region of interest" description="Disordered" evidence="1">
    <location>
        <begin position="96"/>
        <end position="235"/>
    </location>
</feature>
<dbReference type="EMBL" id="JOKZ01000159">
    <property type="protein sequence ID" value="KKP02249.1"/>
    <property type="molecule type" value="Genomic_DNA"/>
</dbReference>
<feature type="compositionally biased region" description="Basic and acidic residues" evidence="1">
    <location>
        <begin position="96"/>
        <end position="116"/>
    </location>
</feature>
<dbReference type="InterPro" id="IPR006640">
    <property type="entry name" value="SprT-like_domain"/>
</dbReference>
<evidence type="ECO:0000256" key="1">
    <source>
        <dbReference type="SAM" id="MobiDB-lite"/>
    </source>
</evidence>
<dbReference type="Pfam" id="PF25762">
    <property type="entry name" value="HAUS1"/>
    <property type="match status" value="1"/>
</dbReference>
<gene>
    <name evidence="3" type="ORF">THAR02_05662</name>
</gene>
<feature type="domain" description="SprT-like" evidence="2">
    <location>
        <begin position="346"/>
        <end position="514"/>
    </location>
</feature>
<dbReference type="InterPro" id="IPR035240">
    <property type="entry name" value="SprT_Zn_ribbon"/>
</dbReference>
<feature type="region of interest" description="Disordered" evidence="1">
    <location>
        <begin position="257"/>
        <end position="334"/>
    </location>
</feature>
<evidence type="ECO:0000313" key="3">
    <source>
        <dbReference type="EMBL" id="KKP02249.1"/>
    </source>
</evidence>
<dbReference type="AlphaFoldDB" id="A0A0G0AB75"/>
<comment type="caution">
    <text evidence="3">The sequence shown here is derived from an EMBL/GenBank/DDBJ whole genome shotgun (WGS) entry which is preliminary data.</text>
</comment>
<feature type="compositionally biased region" description="Basic and acidic residues" evidence="1">
    <location>
        <begin position="266"/>
        <end position="284"/>
    </location>
</feature>
<evidence type="ECO:0000259" key="2">
    <source>
        <dbReference type="SMART" id="SM00731"/>
    </source>
</evidence>
<dbReference type="InterPro" id="IPR026243">
    <property type="entry name" value="HAUS1"/>
</dbReference>
<dbReference type="Pfam" id="PF17283">
    <property type="entry name" value="Zn_ribbon_SprT"/>
    <property type="match status" value="1"/>
</dbReference>
<dbReference type="Pfam" id="PF10263">
    <property type="entry name" value="SprT-like"/>
    <property type="match status" value="1"/>
</dbReference>
<dbReference type="PANTHER" id="PTHR23099">
    <property type="entry name" value="TRANSCRIPTIONAL REGULATOR"/>
    <property type="match status" value="1"/>
</dbReference>
<name>A0A0G0AB75_TRIHA</name>
<sequence length="767" mass="84829">MTMTSTQEDDPFYDSDDELPSLDALLTRIPGSIQQQLSQPKPISKPIPKNAIFVELEDDESSVEGQTTDKEYFAYGLSDAEPEKVTLALVKGEVRKRWQSSERFGDDNLEEKEKRPSRPLGGSTSIQKSKPQEVDIRSRKTTKPKNNIPPRIESQASVKQPRGLSGTSNGASKNTTSNDSDSASRLSHSQTSTSERSRYNSQGGPLTQHSRTVSPSRSRITKSSRQPQLPKHQEGKDIVRRLSGLLLDLQDALGTNTLQFPTMPPEESKQKKLVSPHRESHAKEASQGPLIDTVRLQELDDEWHEPEMDRKTKSSTQSTVPKSPSKRQTKKSFDAKKSQLAIDFLQQLDTQITHGKVGELTQSTGGVQIVWSNTLKTTAGRANWKRETVISKHAGDSAKADVKQYRHHSSIELSEKVIDDELRLLNVIAHEFCHLANFMINGITDNPHGKEFKVWAAKCTQLFGSQGIKVTTKHSYEIDFKYVWTCTACGCEYKRHSKSIDPKRHRCGASAIFSPSVARIAASTARDWSYVDAWLASKSPAWKNSLPSFERNQDTLKALLALVSLNEAADDQRRLLARVDATALQALSAHDKAESGITANGTTLTKGHLLDAIEHSLPKDGVNALDVLTAVASEAATASADPDHLGSLMLRLQGTVYGAEQTAARVDAFDRQIQREAEAAEELLHTLQSESYKPPSDLAKQNLDVQRRIKTVSAQLPDLHDRVTALGASIATPYMAIGDVIELEQRYQALLFHARDLSEQIAALSQE</sequence>
<evidence type="ECO:0000313" key="4">
    <source>
        <dbReference type="Proteomes" id="UP000034112"/>
    </source>
</evidence>
<dbReference type="Proteomes" id="UP000034112">
    <property type="component" value="Unassembled WGS sequence"/>
</dbReference>
<accession>A0A0G0AB75</accession>